<dbReference type="PANTHER" id="PTHR31605:SF0">
    <property type="entry name" value="GLYCEROL-3-PHOSPHATE O-ACYLTRANSFERASE 1"/>
    <property type="match status" value="1"/>
</dbReference>
<dbReference type="PANTHER" id="PTHR31605">
    <property type="entry name" value="GLYCEROL-3-PHOSPHATE O-ACYLTRANSFERASE 1"/>
    <property type="match status" value="1"/>
</dbReference>
<dbReference type="Proteomes" id="UP001385951">
    <property type="component" value="Unassembled WGS sequence"/>
</dbReference>
<dbReference type="CDD" id="cd07992">
    <property type="entry name" value="LPLAT_AAK14816-like"/>
    <property type="match status" value="1"/>
</dbReference>
<protein>
    <recommendedName>
        <fullName evidence="1">Phospholipid/glycerol acyltransferase domain-containing protein</fullName>
    </recommendedName>
</protein>
<dbReference type="InterPro" id="IPR002123">
    <property type="entry name" value="Plipid/glycerol_acylTrfase"/>
</dbReference>
<reference evidence="2 3" key="1">
    <citation type="submission" date="2022-09" db="EMBL/GenBank/DDBJ databases">
        <authorList>
            <person name="Palmer J.M."/>
        </authorList>
    </citation>
    <scope>NUCLEOTIDE SEQUENCE [LARGE SCALE GENOMIC DNA]</scope>
    <source>
        <strain evidence="2 3">DSM 7382</strain>
    </source>
</reference>
<dbReference type="InterPro" id="IPR052744">
    <property type="entry name" value="GPAT/DAPAT"/>
</dbReference>
<organism evidence="2 3">
    <name type="scientific">Cerrena zonata</name>
    <dbReference type="NCBI Taxonomy" id="2478898"/>
    <lineage>
        <taxon>Eukaryota</taxon>
        <taxon>Fungi</taxon>
        <taxon>Dikarya</taxon>
        <taxon>Basidiomycota</taxon>
        <taxon>Agaricomycotina</taxon>
        <taxon>Agaricomycetes</taxon>
        <taxon>Polyporales</taxon>
        <taxon>Cerrenaceae</taxon>
        <taxon>Cerrena</taxon>
    </lineage>
</organism>
<evidence type="ECO:0000313" key="3">
    <source>
        <dbReference type="Proteomes" id="UP001385951"/>
    </source>
</evidence>
<dbReference type="SUPFAM" id="SSF69593">
    <property type="entry name" value="Glycerol-3-phosphate (1)-acyltransferase"/>
    <property type="match status" value="1"/>
</dbReference>
<comment type="caution">
    <text evidence="2">The sequence shown here is derived from an EMBL/GenBank/DDBJ whole genome shotgun (WGS) entry which is preliminary data.</text>
</comment>
<dbReference type="GO" id="GO:0008654">
    <property type="term" value="P:phospholipid biosynthetic process"/>
    <property type="evidence" value="ECO:0007669"/>
    <property type="project" value="TreeGrafter"/>
</dbReference>
<evidence type="ECO:0000259" key="1">
    <source>
        <dbReference type="SMART" id="SM00563"/>
    </source>
</evidence>
<dbReference type="GO" id="GO:0016287">
    <property type="term" value="F:glycerone-phosphate O-acyltransferase activity"/>
    <property type="evidence" value="ECO:0007669"/>
    <property type="project" value="TreeGrafter"/>
</dbReference>
<sequence>MSNTVDFYDAAMVLWRTVTNIFFREIRPRGTFNIPREGPVIFVAGPHHNQFLDMLISLPVYRETGRKVRFMVAAKSMQHRYIGPLGRMLASIPVVRAQDEAKSGTGYLSLSNDDPCLIIGHGTKFLSELSPKMQIMLPKTLGSSMAEVAEVLSDTSLKIKKEFGGDNSKYILKLREKVKENQATGKPGVEFKRIPHIDQQEMFQHVYECMKSGGCLGIFPEGGSHDRPELLPLKAGVALMALGAMASHPGLKVKIVPVGLSYFHAHKFRSRAVVEFGTPMEIPDMLVDLYREGGPQKRSAVSQLLNEISNALKTVTVTCS</sequence>
<proteinExistence type="predicted"/>
<dbReference type="EMBL" id="JASBNA010000003">
    <property type="protein sequence ID" value="KAK7693585.1"/>
    <property type="molecule type" value="Genomic_DNA"/>
</dbReference>
<dbReference type="SMART" id="SM00563">
    <property type="entry name" value="PlsC"/>
    <property type="match status" value="1"/>
</dbReference>
<evidence type="ECO:0000313" key="2">
    <source>
        <dbReference type="EMBL" id="KAK7693585.1"/>
    </source>
</evidence>
<dbReference type="Pfam" id="PF01553">
    <property type="entry name" value="Acyltransferase"/>
    <property type="match status" value="2"/>
</dbReference>
<dbReference type="GO" id="GO:0004366">
    <property type="term" value="F:glycerol-3-phosphate O-acyltransferase activity"/>
    <property type="evidence" value="ECO:0007669"/>
    <property type="project" value="TreeGrafter"/>
</dbReference>
<feature type="domain" description="Phospholipid/glycerol acyltransferase" evidence="1">
    <location>
        <begin position="41"/>
        <end position="263"/>
    </location>
</feature>
<keyword evidence="3" id="KW-1185">Reference proteome</keyword>
<accession>A0AAW0GK19</accession>
<name>A0AAW0GK19_9APHY</name>
<dbReference type="AlphaFoldDB" id="A0AAW0GK19"/>
<gene>
    <name evidence="2" type="ORF">QCA50_003154</name>
</gene>